<protein>
    <submittedName>
        <fullName evidence="1">Gag-protease polyprotein</fullName>
    </submittedName>
</protein>
<sequence length="111" mass="12360">MTVEQYDAEFDMLSRFAPEMIVTEAARADKFVRGLRLDIQGLVRTFRPATHADALRLRLEWCSRNLLRQGKLPEGSRCVPLVGSIIWAVVYLGPGLASSVGKRGTQLTDAQ</sequence>
<dbReference type="AlphaFoldDB" id="A0A5A7T6R8"/>
<dbReference type="OrthoDB" id="1600276at2759"/>
<dbReference type="EMBL" id="SSTE01019034">
    <property type="protein sequence ID" value="KAA0037257.1"/>
    <property type="molecule type" value="Genomic_DNA"/>
</dbReference>
<organism evidence="1 2">
    <name type="scientific">Cucumis melo var. makuwa</name>
    <name type="common">Oriental melon</name>
    <dbReference type="NCBI Taxonomy" id="1194695"/>
    <lineage>
        <taxon>Eukaryota</taxon>
        <taxon>Viridiplantae</taxon>
        <taxon>Streptophyta</taxon>
        <taxon>Embryophyta</taxon>
        <taxon>Tracheophyta</taxon>
        <taxon>Spermatophyta</taxon>
        <taxon>Magnoliopsida</taxon>
        <taxon>eudicotyledons</taxon>
        <taxon>Gunneridae</taxon>
        <taxon>Pentapetalae</taxon>
        <taxon>rosids</taxon>
        <taxon>fabids</taxon>
        <taxon>Cucurbitales</taxon>
        <taxon>Cucurbitaceae</taxon>
        <taxon>Benincaseae</taxon>
        <taxon>Cucumis</taxon>
    </lineage>
</organism>
<comment type="caution">
    <text evidence="1">The sequence shown here is derived from an EMBL/GenBank/DDBJ whole genome shotgun (WGS) entry which is preliminary data.</text>
</comment>
<evidence type="ECO:0000313" key="2">
    <source>
        <dbReference type="Proteomes" id="UP000321393"/>
    </source>
</evidence>
<dbReference type="Proteomes" id="UP000321393">
    <property type="component" value="Unassembled WGS sequence"/>
</dbReference>
<evidence type="ECO:0000313" key="1">
    <source>
        <dbReference type="EMBL" id="KAA0037257.1"/>
    </source>
</evidence>
<proteinExistence type="predicted"/>
<reference evidence="1 2" key="1">
    <citation type="submission" date="2019-08" db="EMBL/GenBank/DDBJ databases">
        <title>Draft genome sequences of two oriental melons (Cucumis melo L. var makuwa).</title>
        <authorList>
            <person name="Kwon S.-Y."/>
        </authorList>
    </citation>
    <scope>NUCLEOTIDE SEQUENCE [LARGE SCALE GENOMIC DNA]</scope>
    <source>
        <strain evidence="2">cv. SW 3</strain>
        <tissue evidence="1">Leaf</tissue>
    </source>
</reference>
<name>A0A5A7T6R8_CUCMM</name>
<gene>
    <name evidence="1" type="ORF">E6C27_scaffold379G001850</name>
</gene>
<accession>A0A5A7T6R8</accession>